<feature type="domain" description="PKD" evidence="6">
    <location>
        <begin position="132"/>
        <end position="219"/>
    </location>
</feature>
<feature type="domain" description="PKD" evidence="6">
    <location>
        <begin position="464"/>
        <end position="538"/>
    </location>
</feature>
<organism evidence="7 8">
    <name type="scientific">Niastella koreensis</name>
    <dbReference type="NCBI Taxonomy" id="354356"/>
    <lineage>
        <taxon>Bacteria</taxon>
        <taxon>Pseudomonadati</taxon>
        <taxon>Bacteroidota</taxon>
        <taxon>Chitinophagia</taxon>
        <taxon>Chitinophagales</taxon>
        <taxon>Chitinophagaceae</taxon>
        <taxon>Niastella</taxon>
    </lineage>
</organism>
<dbReference type="EMBL" id="LWBO01000012">
    <property type="protein sequence ID" value="OQP48436.1"/>
    <property type="molecule type" value="Genomic_DNA"/>
</dbReference>
<comment type="subcellular location">
    <subcellularLocation>
        <location evidence="1">Membrane</location>
        <topology evidence="1">Multi-pass membrane protein</topology>
    </subcellularLocation>
</comment>
<feature type="domain" description="PKD" evidence="6">
    <location>
        <begin position="235"/>
        <end position="304"/>
    </location>
</feature>
<feature type="domain" description="PKD" evidence="6">
    <location>
        <begin position="50"/>
        <end position="128"/>
    </location>
</feature>
<proteinExistence type="predicted"/>
<feature type="domain" description="PKD" evidence="6">
    <location>
        <begin position="822"/>
        <end position="869"/>
    </location>
</feature>
<keyword evidence="4" id="KW-1133">Transmembrane helix</keyword>
<protein>
    <recommendedName>
        <fullName evidence="6">PKD domain-containing protein</fullName>
    </recommendedName>
</protein>
<dbReference type="PANTHER" id="PTHR46730:SF4">
    <property type="entry name" value="POLYCYSTIC KIDNEY DISEASE PROTEIN 1-LIKE 1"/>
    <property type="match status" value="1"/>
</dbReference>
<feature type="domain" description="PKD" evidence="6">
    <location>
        <begin position="644"/>
        <end position="699"/>
    </location>
</feature>
<dbReference type="Gene3D" id="2.60.40.10">
    <property type="entry name" value="Immunoglobulins"/>
    <property type="match status" value="15"/>
</dbReference>
<dbReference type="InterPro" id="IPR022409">
    <property type="entry name" value="PKD/Chitinase_dom"/>
</dbReference>
<dbReference type="SUPFAM" id="SSF49299">
    <property type="entry name" value="PKD domain"/>
    <property type="match status" value="15"/>
</dbReference>
<name>A0ABX3NWM3_9BACT</name>
<dbReference type="NCBIfam" id="TIGR04131">
    <property type="entry name" value="Bac_Flav_CTERM"/>
    <property type="match status" value="1"/>
</dbReference>
<comment type="caution">
    <text evidence="7">The sequence shown here is derived from an EMBL/GenBank/DDBJ whole genome shotgun (WGS) entry which is preliminary data.</text>
</comment>
<dbReference type="CDD" id="cd00146">
    <property type="entry name" value="PKD"/>
    <property type="match status" value="11"/>
</dbReference>
<dbReference type="InterPro" id="IPR026341">
    <property type="entry name" value="T9SS_type_B"/>
</dbReference>
<evidence type="ECO:0000256" key="3">
    <source>
        <dbReference type="ARBA" id="ARBA00022737"/>
    </source>
</evidence>
<evidence type="ECO:0000256" key="1">
    <source>
        <dbReference type="ARBA" id="ARBA00004141"/>
    </source>
</evidence>
<feature type="domain" description="PKD" evidence="6">
    <location>
        <begin position="574"/>
        <end position="615"/>
    </location>
</feature>
<dbReference type="Pfam" id="PF18911">
    <property type="entry name" value="PKD_4"/>
    <property type="match status" value="12"/>
</dbReference>
<keyword evidence="5" id="KW-0472">Membrane</keyword>
<reference evidence="7 8" key="1">
    <citation type="submission" date="2016-04" db="EMBL/GenBank/DDBJ databases">
        <authorList>
            <person name="Chen L."/>
            <person name="Zhuang W."/>
            <person name="Wang G."/>
        </authorList>
    </citation>
    <scope>NUCLEOTIDE SEQUENCE [LARGE SCALE GENOMIC DNA]</scope>
    <source>
        <strain evidence="8">GR20</strain>
    </source>
</reference>
<keyword evidence="8" id="KW-1185">Reference proteome</keyword>
<sequence length="1476" mass="157933">MSKFVLAPCGNRLLMPVRFAFVNRLSLLRTWLFLPFALLFSLPVFAQQMSPDFTTSSPASGCAPLGVTFKDLTTGSPKFWNWDFGNGTLSNAQNPTIIFDQPGTYTVTLVVRNDDGTNGITKTNYITVYPSPAAAFSANYTTGCIPVNVQFTDKSTAPNGSIVAWQWDFGDGGTSTAQNPAHTYNVAGFYNVTLIATSSSGCKGTASYGRYIRIVAGVTADFTNTKPSTCQGPYTINFTNQSSGPGNMTFQWNLGNGSTPTTTNPSTTYATTGTYNVTLTATSEFGCSGTITKPVTLSGPVTDIKVADSPCQNTKVSFINNSTVKPQKTLWDFGNGAQSTNTDDNTIYPTAGSYTVKLYNNYAGCKDSAIKVIFIKPSPVINFTATNATACKPPLTVTFQDASPPPATITKWSWDFGDGSTGSGSPTTHQYNSAGNYNVSAVFTDNAGCEGQISKPAVIQITPPTVKITSVPAGGCVPYTYAPTAIVSSIDGVATYSWDFGDGTVITGTNPSPSHTYNTTGIYKIKLTITTTGGCTATDAPSDDVKVGTPPAPNFSAASFDICPADSAHFTDLTPKPADEWLWNFGDGATSKEQNPAHFYNDTGTFVVKLTAYNNRCPGPSVSLPIHVKPPIAKFVYKVICGDLTVAFKDTSITDPAYGPITYTWSFGNPALGTSTTVGNTSFTFPAYGVYAVTLRVTNGSCTSMYVDSVRILKEVANFVAPSPVCRNAGFVINSTNSPVYVTKYEWSIDGNTPIIDDAILGISLATNGPHSISLTITDVNGCTDTKTAPVTVVSPTANFTNASPGGCKNAIITFIDHSTPSSAGSPISTWTFNFDDGKTQAFTAAPFTHPYTDTGEFVPQLTITDAMGCTDTYKSPDTVFISTLHPWFNSDYTTICPSSNIHFADSSLVDGLTYHWDFGNGGTSTAQNPVFSYGGNNATYNVKLVITDRGGCTDSVTRINYITAVKPVPAFGIGDTLTICPPLETKFTFQGSNYESFEWDFGDGSTNALMNPSHFYNTYGDFTPKLYIYGYGGCIDSTSKTVHVYNPNSVTTLNYSPLDACNELMVNFTVVTIPDMKYVLAFGDGSLDSSMASTYQHFYNSPAFYQPILQYTDNQGCIAGVAGGSQIKIIGADPFFAMDKKKFCDSGIVYFTNYTIGNDPVVSRTWDFGDGSPTISVLHPTHYFQQPGTFIVSQSVTTQQGCSKTITDSVRVYRTPDPYITGDSVACLNTTMNLQGNLKVPDSIVNWKWDLGGGNSATTQNVGVSFKASGNYVVKLQASNALGCSDTTSKELYIPPLPTVTVGPGPVIPVGTGVTLPVTYGPEVVSYNWIPDKNLSCSDCPAPFANPKTTTTYTVKVTDEYGCVNQSGVTVTVVCNGLNYFIPNTFSPNGDGVNDVFAPRGVGLARVNSMRIFNRWGEMVFEKMNFMANDRTPSGGWDGNYKGKPASPDVYVYIIEFVCENNTIVPVKGNVALVR</sequence>
<dbReference type="InterPro" id="IPR035986">
    <property type="entry name" value="PKD_dom_sf"/>
</dbReference>
<dbReference type="Proteomes" id="UP000192277">
    <property type="component" value="Unassembled WGS sequence"/>
</dbReference>
<dbReference type="Pfam" id="PF13585">
    <property type="entry name" value="CHU_C"/>
    <property type="match status" value="1"/>
</dbReference>
<feature type="domain" description="PKD" evidence="6">
    <location>
        <begin position="992"/>
        <end position="1052"/>
    </location>
</feature>
<evidence type="ECO:0000256" key="5">
    <source>
        <dbReference type="ARBA" id="ARBA00023136"/>
    </source>
</evidence>
<evidence type="ECO:0000256" key="4">
    <source>
        <dbReference type="ARBA" id="ARBA00022989"/>
    </source>
</evidence>
<feature type="domain" description="PKD" evidence="6">
    <location>
        <begin position="378"/>
        <end position="448"/>
    </location>
</feature>
<dbReference type="SMART" id="SM00089">
    <property type="entry name" value="PKD"/>
    <property type="match status" value="14"/>
</dbReference>
<feature type="domain" description="PKD" evidence="6">
    <location>
        <begin position="1242"/>
        <end position="1295"/>
    </location>
</feature>
<dbReference type="PANTHER" id="PTHR46730">
    <property type="entry name" value="POLYCYSTIN-1"/>
    <property type="match status" value="1"/>
</dbReference>
<evidence type="ECO:0000256" key="2">
    <source>
        <dbReference type="ARBA" id="ARBA00022692"/>
    </source>
</evidence>
<dbReference type="InterPro" id="IPR013783">
    <property type="entry name" value="Ig-like_fold"/>
</dbReference>
<gene>
    <name evidence="7" type="ORF">A4D02_06905</name>
</gene>
<accession>A0ABX3NWM3</accession>
<evidence type="ECO:0000313" key="8">
    <source>
        <dbReference type="Proteomes" id="UP000192277"/>
    </source>
</evidence>
<keyword evidence="3" id="KW-0677">Repeat</keyword>
<feature type="domain" description="PKD" evidence="6">
    <location>
        <begin position="299"/>
        <end position="358"/>
    </location>
</feature>
<keyword evidence="2" id="KW-0812">Transmembrane</keyword>
<evidence type="ECO:0000313" key="7">
    <source>
        <dbReference type="EMBL" id="OQP48436.1"/>
    </source>
</evidence>
<evidence type="ECO:0000259" key="6">
    <source>
        <dbReference type="PROSITE" id="PS50093"/>
    </source>
</evidence>
<dbReference type="PROSITE" id="PS50093">
    <property type="entry name" value="PKD"/>
    <property type="match status" value="12"/>
</dbReference>
<feature type="domain" description="PKD" evidence="6">
    <location>
        <begin position="1150"/>
        <end position="1213"/>
    </location>
</feature>
<dbReference type="InterPro" id="IPR000601">
    <property type="entry name" value="PKD_dom"/>
</dbReference>